<name>B4FZ93_MAIZE</name>
<evidence type="ECO:0000256" key="1">
    <source>
        <dbReference type="SAM" id="MobiDB-lite"/>
    </source>
</evidence>
<dbReference type="AlphaFoldDB" id="B4FZ93"/>
<evidence type="ECO:0000313" key="2">
    <source>
        <dbReference type="EMBL" id="ACF87436.1"/>
    </source>
</evidence>
<feature type="compositionally biased region" description="Basic residues" evidence="1">
    <location>
        <begin position="1"/>
        <end position="11"/>
    </location>
</feature>
<organism evidence="2">
    <name type="scientific">Zea mays</name>
    <name type="common">Maize</name>
    <dbReference type="NCBI Taxonomy" id="4577"/>
    <lineage>
        <taxon>Eukaryota</taxon>
        <taxon>Viridiplantae</taxon>
        <taxon>Streptophyta</taxon>
        <taxon>Embryophyta</taxon>
        <taxon>Tracheophyta</taxon>
        <taxon>Spermatophyta</taxon>
        <taxon>Magnoliopsida</taxon>
        <taxon>Liliopsida</taxon>
        <taxon>Poales</taxon>
        <taxon>Poaceae</taxon>
        <taxon>PACMAD clade</taxon>
        <taxon>Panicoideae</taxon>
        <taxon>Andropogonodae</taxon>
        <taxon>Andropogoneae</taxon>
        <taxon>Tripsacinae</taxon>
        <taxon>Zea</taxon>
    </lineage>
</organism>
<dbReference type="EMBL" id="BT042431">
    <property type="protein sequence ID" value="ACF87436.1"/>
    <property type="molecule type" value="mRNA"/>
</dbReference>
<reference evidence="2" key="1">
    <citation type="journal article" date="2009" name="PLoS Genet.">
        <title>Sequencing, mapping, and analysis of 27,455 maize full-length cDNAs.</title>
        <authorList>
            <person name="Soderlund C."/>
            <person name="Descour A."/>
            <person name="Kudrna D."/>
            <person name="Bomhoff M."/>
            <person name="Boyd L."/>
            <person name="Currie J."/>
            <person name="Angelova A."/>
            <person name="Collura K."/>
            <person name="Wissotski M."/>
            <person name="Ashley E."/>
            <person name="Morrow D."/>
            <person name="Fernandes J."/>
            <person name="Walbot V."/>
            <person name="Yu Y."/>
        </authorList>
    </citation>
    <scope>NUCLEOTIDE SEQUENCE</scope>
    <source>
        <strain evidence="2">B73</strain>
    </source>
</reference>
<protein>
    <submittedName>
        <fullName evidence="2">Uncharacterized protein</fullName>
    </submittedName>
</protein>
<accession>B4FZ93</accession>
<sequence>MKGRKMMKGRKRMEGSLSALKRNHSRQVRLPMKNLQEAKEPPRIRWTWTAGMERVEL</sequence>
<feature type="region of interest" description="Disordered" evidence="1">
    <location>
        <begin position="1"/>
        <end position="40"/>
    </location>
</feature>
<proteinExistence type="evidence at transcript level"/>